<keyword evidence="3" id="KW-1185">Reference proteome</keyword>
<keyword evidence="1" id="KW-1133">Transmembrane helix</keyword>
<comment type="caution">
    <text evidence="2">The sequence shown here is derived from an EMBL/GenBank/DDBJ whole genome shotgun (WGS) entry which is preliminary data.</text>
</comment>
<gene>
    <name evidence="2" type="ORF">HMPREF0444_1743</name>
</gene>
<name>C8NIJ8_9LACT</name>
<evidence type="ECO:0000313" key="2">
    <source>
        <dbReference type="EMBL" id="EEW36395.1"/>
    </source>
</evidence>
<feature type="transmembrane region" description="Helical" evidence="1">
    <location>
        <begin position="12"/>
        <end position="34"/>
    </location>
</feature>
<dbReference type="Proteomes" id="UP000005926">
    <property type="component" value="Unassembled WGS sequence"/>
</dbReference>
<sequence length="41" mass="4600">MEKPKQKENSQLAKQLFTLAIVVNVLALILRIGLKLYTGES</sequence>
<evidence type="ECO:0000313" key="3">
    <source>
        <dbReference type="Proteomes" id="UP000005926"/>
    </source>
</evidence>
<reference evidence="2 3" key="1">
    <citation type="submission" date="2009-08" db="EMBL/GenBank/DDBJ databases">
        <authorList>
            <person name="Muzny D."/>
            <person name="Qin X."/>
            <person name="Deng J."/>
            <person name="Jiang H."/>
            <person name="Liu Y."/>
            <person name="Qu J."/>
            <person name="Song X.-Z."/>
            <person name="Zhang L."/>
            <person name="Thornton R."/>
            <person name="Coyle M."/>
            <person name="Francisco L."/>
            <person name="Jackson L."/>
            <person name="Javaid M."/>
            <person name="Korchina V."/>
            <person name="Kovar C."/>
            <person name="Mata R."/>
            <person name="Mathew T."/>
            <person name="Ngo R."/>
            <person name="Nguyen L."/>
            <person name="Nguyen N."/>
            <person name="Okwuonu G."/>
            <person name="Ongeri F."/>
            <person name="Pham C."/>
            <person name="Simmons D."/>
            <person name="Wilczek-Boney K."/>
            <person name="Hale W."/>
            <person name="Jakkamsetti A."/>
            <person name="Pham P."/>
            <person name="Ruth R."/>
            <person name="San Lucas F."/>
            <person name="Warren J."/>
            <person name="Zhang J."/>
            <person name="Zhao Z."/>
            <person name="Zhou C."/>
            <person name="Zhu D."/>
            <person name="Lee S."/>
            <person name="Bess C."/>
            <person name="Blankenburg K."/>
            <person name="Forbes L."/>
            <person name="Fu Q."/>
            <person name="Gubbala S."/>
            <person name="Hirani K."/>
            <person name="Jayaseelan J.C."/>
            <person name="Lara F."/>
            <person name="Munidasa M."/>
            <person name="Palculict T."/>
            <person name="Patil S."/>
            <person name="Pu L.-L."/>
            <person name="Saada N."/>
            <person name="Tang L."/>
            <person name="Weissenberger G."/>
            <person name="Zhu Y."/>
            <person name="Hemphill L."/>
            <person name="Shang Y."/>
            <person name="Youmans B."/>
            <person name="Ayvaz T."/>
            <person name="Ross M."/>
            <person name="Santibanez J."/>
            <person name="Aqrawi P."/>
            <person name="Gross S."/>
            <person name="Joshi V."/>
            <person name="Fowler G."/>
            <person name="Nazareth L."/>
            <person name="Reid J."/>
            <person name="Worley K."/>
            <person name="Petrosino J."/>
            <person name="Highlander S."/>
            <person name="Gibbs R."/>
        </authorList>
    </citation>
    <scope>NUCLEOTIDE SEQUENCE [LARGE SCALE GENOMIC DNA]</scope>
    <source>
        <strain evidence="2 3">ATCC 49175</strain>
    </source>
</reference>
<dbReference type="AlphaFoldDB" id="C8NIJ8"/>
<dbReference type="RefSeq" id="WP_005606325.1">
    <property type="nucleotide sequence ID" value="NZ_CP102283.1"/>
</dbReference>
<keyword evidence="1" id="KW-0812">Transmembrane</keyword>
<organism evidence="2 3">
    <name type="scientific">Granulicatella adiacens ATCC 49175</name>
    <dbReference type="NCBI Taxonomy" id="638301"/>
    <lineage>
        <taxon>Bacteria</taxon>
        <taxon>Bacillati</taxon>
        <taxon>Bacillota</taxon>
        <taxon>Bacilli</taxon>
        <taxon>Lactobacillales</taxon>
        <taxon>Carnobacteriaceae</taxon>
        <taxon>Granulicatella</taxon>
    </lineage>
</organism>
<evidence type="ECO:0000256" key="1">
    <source>
        <dbReference type="SAM" id="Phobius"/>
    </source>
</evidence>
<protein>
    <submittedName>
        <fullName evidence="2">Uncharacterized protein</fullName>
    </submittedName>
</protein>
<keyword evidence="1" id="KW-0472">Membrane</keyword>
<dbReference type="HOGENOM" id="CLU_3270729_0_0_9"/>
<proteinExistence type="predicted"/>
<dbReference type="GeneID" id="78413280"/>
<accession>C8NIJ8</accession>
<dbReference type="EMBL" id="ACKZ01000029">
    <property type="protein sequence ID" value="EEW36395.1"/>
    <property type="molecule type" value="Genomic_DNA"/>
</dbReference>